<dbReference type="InterPro" id="IPR051262">
    <property type="entry name" value="SMP-30/CGR1_Lactonase"/>
</dbReference>
<dbReference type="InterPro" id="IPR036691">
    <property type="entry name" value="Endo/exonu/phosph_ase_sf"/>
</dbReference>
<evidence type="ECO:0000256" key="1">
    <source>
        <dbReference type="ARBA" id="ARBA00022801"/>
    </source>
</evidence>
<protein>
    <submittedName>
        <fullName evidence="5">Gluconolactonase</fullName>
        <ecNumber evidence="5">3.1.1.17</ecNumber>
    </submittedName>
</protein>
<dbReference type="InterPro" id="IPR005135">
    <property type="entry name" value="Endo/exonuclease/phosphatase"/>
</dbReference>
<dbReference type="InterPro" id="IPR011042">
    <property type="entry name" value="6-blade_b-propeller_TolB-like"/>
</dbReference>
<feature type="domain" description="SMP-30/Gluconolactonase/LRE-like region" evidence="4">
    <location>
        <begin position="324"/>
        <end position="590"/>
    </location>
</feature>
<dbReference type="PANTHER" id="PTHR47572">
    <property type="entry name" value="LIPOPROTEIN-RELATED"/>
    <property type="match status" value="1"/>
</dbReference>
<keyword evidence="2" id="KW-0732">Signal</keyword>
<dbReference type="EMBL" id="CP036264">
    <property type="protein sequence ID" value="QEF97929.1"/>
    <property type="molecule type" value="Genomic_DNA"/>
</dbReference>
<feature type="domain" description="Endonuclease/exonuclease/phosphatase" evidence="3">
    <location>
        <begin position="38"/>
        <end position="292"/>
    </location>
</feature>
<dbReference type="RefSeq" id="WP_167546702.1">
    <property type="nucleotide sequence ID" value="NZ_CP036264.1"/>
</dbReference>
<evidence type="ECO:0000259" key="4">
    <source>
        <dbReference type="Pfam" id="PF08450"/>
    </source>
</evidence>
<feature type="signal peptide" evidence="2">
    <location>
        <begin position="1"/>
        <end position="26"/>
    </location>
</feature>
<proteinExistence type="predicted"/>
<evidence type="ECO:0000313" key="6">
    <source>
        <dbReference type="Proteomes" id="UP000321353"/>
    </source>
</evidence>
<dbReference type="SUPFAM" id="SSF63829">
    <property type="entry name" value="Calcium-dependent phosphotriesterase"/>
    <property type="match status" value="1"/>
</dbReference>
<dbReference type="Pfam" id="PF08450">
    <property type="entry name" value="SGL"/>
    <property type="match status" value="1"/>
</dbReference>
<reference evidence="5 6" key="1">
    <citation type="submission" date="2019-02" db="EMBL/GenBank/DDBJ databases">
        <title>Planctomycetal bacteria perform biofilm scaping via a novel small molecule.</title>
        <authorList>
            <person name="Jeske O."/>
            <person name="Boedeker C."/>
            <person name="Wiegand S."/>
            <person name="Breitling P."/>
            <person name="Kallscheuer N."/>
            <person name="Jogler M."/>
            <person name="Rohde M."/>
            <person name="Petersen J."/>
            <person name="Medema M.H."/>
            <person name="Surup F."/>
            <person name="Jogler C."/>
        </authorList>
    </citation>
    <scope>NUCLEOTIDE SEQUENCE [LARGE SCALE GENOMIC DNA]</scope>
    <source>
        <strain evidence="5 6">Mal15</strain>
    </source>
</reference>
<evidence type="ECO:0000259" key="3">
    <source>
        <dbReference type="Pfam" id="PF03372"/>
    </source>
</evidence>
<organism evidence="5 6">
    <name type="scientific">Stieleria maiorica</name>
    <dbReference type="NCBI Taxonomy" id="2795974"/>
    <lineage>
        <taxon>Bacteria</taxon>
        <taxon>Pseudomonadati</taxon>
        <taxon>Planctomycetota</taxon>
        <taxon>Planctomycetia</taxon>
        <taxon>Pirellulales</taxon>
        <taxon>Pirellulaceae</taxon>
        <taxon>Stieleria</taxon>
    </lineage>
</organism>
<dbReference type="PANTHER" id="PTHR47572:SF4">
    <property type="entry name" value="LACTONASE DRP35"/>
    <property type="match status" value="1"/>
</dbReference>
<feature type="chain" id="PRO_5022880986" evidence="2">
    <location>
        <begin position="27"/>
        <end position="606"/>
    </location>
</feature>
<evidence type="ECO:0000313" key="5">
    <source>
        <dbReference type="EMBL" id="QEF97929.1"/>
    </source>
</evidence>
<accession>A0A5B9MBK8</accession>
<dbReference type="SUPFAM" id="SSF56219">
    <property type="entry name" value="DNase I-like"/>
    <property type="match status" value="1"/>
</dbReference>
<evidence type="ECO:0000256" key="2">
    <source>
        <dbReference type="SAM" id="SignalP"/>
    </source>
</evidence>
<dbReference type="KEGG" id="smam:Mal15_19750"/>
<dbReference type="AlphaFoldDB" id="A0A5B9MBK8"/>
<dbReference type="InterPro" id="IPR013658">
    <property type="entry name" value="SGL"/>
</dbReference>
<dbReference type="GO" id="GO:0004341">
    <property type="term" value="F:gluconolactonase activity"/>
    <property type="evidence" value="ECO:0007669"/>
    <property type="project" value="UniProtKB-EC"/>
</dbReference>
<name>A0A5B9MBK8_9BACT</name>
<dbReference type="Gene3D" id="3.60.10.10">
    <property type="entry name" value="Endonuclease/exonuclease/phosphatase"/>
    <property type="match status" value="1"/>
</dbReference>
<keyword evidence="1 5" id="KW-0378">Hydrolase</keyword>
<gene>
    <name evidence="5" type="primary">gnl_2</name>
    <name evidence="5" type="ORF">Mal15_19750</name>
</gene>
<dbReference type="Proteomes" id="UP000321353">
    <property type="component" value="Chromosome"/>
</dbReference>
<keyword evidence="6" id="KW-1185">Reference proteome</keyword>
<sequence precursor="true">MARTRVQLLLSILLTLVICVPASAWSADESKPEKLRIITHNVWYGFTKKTEPRYADWKRWMKAQSPDVVSLQELNTYTEERLRADAESWGHPYSVLLKEDGFPTGITSRYPIQDVKRIRQGFHHGLLRCRIQGIWFYVIHFHPSNFQRRIDEAALLKQDVDSLPEQNPKVVLAGDFNGFSPADQSQYDSDQQLVPFFRSLDQKSPGARNLNDGRIDYGGIQAILEQGYTDLIASRRSPHLPFVGTFPGALVSDQDHGTDRRLDYIFVSPSLRDQVESVAILRDPCTEMLSDHLPVTATIRLREPAGQASIFASKPELLQETGAGEGPAWHPKLGLLTSGEGNINRRTPAGEQSVWFRNAGSNGLQFDQQGNLVICQSAQRRLVRRSQDGSLQVLADQFRNTKFNTPNDLAIDAKGRIYFTDPRYGDRSSIEMRDDSGRQVEGVYRVDPDGGIARIITHEVDRPNGIAITSDGRFLYVADNNNNSRGGARKLWRFNLNPDGSVDTATQRLIHDWGSTRGPDGLKLDTAGRLYVAAGLNRPNLPYETADPPTAGIYVFSPAGELLEFVAIPRDETTNCAFGGADGKTLFVTAGGTLWSIRTTTPGQVF</sequence>
<dbReference type="Gene3D" id="2.120.10.30">
    <property type="entry name" value="TolB, C-terminal domain"/>
    <property type="match status" value="1"/>
</dbReference>
<dbReference type="EC" id="3.1.1.17" evidence="5"/>
<dbReference type="Pfam" id="PF03372">
    <property type="entry name" value="Exo_endo_phos"/>
    <property type="match status" value="1"/>
</dbReference>